<evidence type="ECO:0000256" key="1">
    <source>
        <dbReference type="ARBA" id="ARBA00001947"/>
    </source>
</evidence>
<gene>
    <name evidence="11" type="ORF">DHW61_04655</name>
</gene>
<evidence type="ECO:0000256" key="6">
    <source>
        <dbReference type="ARBA" id="ARBA00022723"/>
    </source>
</evidence>
<reference evidence="11 12" key="1">
    <citation type="journal article" date="2018" name="Nat. Biotechnol.">
        <title>A standardized bacterial taxonomy based on genome phylogeny substantially revises the tree of life.</title>
        <authorList>
            <person name="Parks D.H."/>
            <person name="Chuvochina M."/>
            <person name="Waite D.W."/>
            <person name="Rinke C."/>
            <person name="Skarshewski A."/>
            <person name="Chaumeil P.A."/>
            <person name="Hugenholtz P."/>
        </authorList>
    </citation>
    <scope>NUCLEOTIDE SEQUENCE [LARGE SCALE GENOMIC DNA]</scope>
    <source>
        <strain evidence="11">UBA11728</strain>
    </source>
</reference>
<dbReference type="GO" id="GO:0051144">
    <property type="term" value="P:1,2-propanediol catabolic process"/>
    <property type="evidence" value="ECO:0007669"/>
    <property type="project" value="UniProtKB-UniPathway"/>
</dbReference>
<sequence length="213" mass="23054">MEDNQIELITRMVLNVLQEKQSGKTGFAVPVGVSARHIHLTQDHVEQLFGMGYELTKKKDLMGGQFAANETVTIVGLKLRAIENVRILGPVRKASQVEVSATDAIKLGVKVPIRESGNIKGSAPIAVVGPKGAIYLDEGCIIAKRHIHMSPADALSAGVNDGDIVSVKVDDERETVFHQVQIRVDSSFTMEMHIDTDEANAAKITCGQMVTIL</sequence>
<dbReference type="EC" id="2.3.1.222" evidence="3 10"/>
<keyword evidence="5 10" id="KW-0808">Transferase</keyword>
<evidence type="ECO:0000256" key="8">
    <source>
        <dbReference type="ARBA" id="ARBA00023315"/>
    </source>
</evidence>
<keyword evidence="8 10" id="KW-0012">Acyltransferase</keyword>
<keyword evidence="6" id="KW-0479">Metal-binding</keyword>
<evidence type="ECO:0000256" key="9">
    <source>
        <dbReference type="ARBA" id="ARBA00047589"/>
    </source>
</evidence>
<dbReference type="PIRSF" id="PIRSF010130">
    <property type="entry name" value="PduL"/>
    <property type="match status" value="1"/>
</dbReference>
<evidence type="ECO:0000256" key="2">
    <source>
        <dbReference type="ARBA" id="ARBA00007342"/>
    </source>
</evidence>
<organism evidence="11 12">
    <name type="scientific">Lachnoclostridium phytofermentans</name>
    <dbReference type="NCBI Taxonomy" id="66219"/>
    <lineage>
        <taxon>Bacteria</taxon>
        <taxon>Bacillati</taxon>
        <taxon>Bacillota</taxon>
        <taxon>Clostridia</taxon>
        <taxon>Lachnospirales</taxon>
        <taxon>Lachnospiraceae</taxon>
    </lineage>
</organism>
<evidence type="ECO:0000256" key="4">
    <source>
        <dbReference type="ARBA" id="ARBA00020837"/>
    </source>
</evidence>
<dbReference type="EMBL" id="DPVV01000161">
    <property type="protein sequence ID" value="HCL01696.1"/>
    <property type="molecule type" value="Genomic_DNA"/>
</dbReference>
<evidence type="ECO:0000256" key="7">
    <source>
        <dbReference type="ARBA" id="ARBA00022833"/>
    </source>
</evidence>
<dbReference type="Pfam" id="PF06130">
    <property type="entry name" value="PTAC"/>
    <property type="match status" value="1"/>
</dbReference>
<protein>
    <recommendedName>
        <fullName evidence="4 10">Phosphate propanoyltransferase</fullName>
        <ecNumber evidence="3 10">2.3.1.222</ecNumber>
    </recommendedName>
</protein>
<accession>A0A3D2X3Y4</accession>
<evidence type="ECO:0000256" key="3">
    <source>
        <dbReference type="ARBA" id="ARBA00012206"/>
    </source>
</evidence>
<comment type="function">
    <text evidence="10">Involved in 1,2-propanediol (1,2-PD) degradation by catalyzing the conversion of propanoyl-CoA to propanoyl-phosphate.</text>
</comment>
<proteinExistence type="inferred from homology"/>
<comment type="catalytic activity">
    <reaction evidence="9 10">
        <text>propanoyl-CoA + phosphate = propanoyl phosphate + CoA</text>
        <dbReference type="Rhea" id="RHEA:28046"/>
        <dbReference type="ChEBI" id="CHEBI:43474"/>
        <dbReference type="ChEBI" id="CHEBI:57287"/>
        <dbReference type="ChEBI" id="CHEBI:57392"/>
        <dbReference type="ChEBI" id="CHEBI:58933"/>
        <dbReference type="EC" id="2.3.1.222"/>
    </reaction>
</comment>
<dbReference type="Proteomes" id="UP000262969">
    <property type="component" value="Unassembled WGS sequence"/>
</dbReference>
<dbReference type="PANTHER" id="PTHR39453:SF1">
    <property type="entry name" value="PHOSPHATE PROPANOYLTRANSFERASE"/>
    <property type="match status" value="1"/>
</dbReference>
<comment type="cofactor">
    <cofactor evidence="1">
        <name>Zn(2+)</name>
        <dbReference type="ChEBI" id="CHEBI:29105"/>
    </cofactor>
</comment>
<dbReference type="GO" id="GO:0016747">
    <property type="term" value="F:acyltransferase activity, transferring groups other than amino-acyl groups"/>
    <property type="evidence" value="ECO:0007669"/>
    <property type="project" value="InterPro"/>
</dbReference>
<comment type="caution">
    <text evidence="11">The sequence shown here is derived from an EMBL/GenBank/DDBJ whole genome shotgun (WGS) entry which is preliminary data.</text>
</comment>
<dbReference type="GO" id="GO:0046872">
    <property type="term" value="F:metal ion binding"/>
    <property type="evidence" value="ECO:0007669"/>
    <property type="project" value="UniProtKB-KW"/>
</dbReference>
<evidence type="ECO:0000256" key="5">
    <source>
        <dbReference type="ARBA" id="ARBA00022679"/>
    </source>
</evidence>
<evidence type="ECO:0000313" key="12">
    <source>
        <dbReference type="Proteomes" id="UP000262969"/>
    </source>
</evidence>
<dbReference type="NCBIfam" id="NF011652">
    <property type="entry name" value="PRK15070.1"/>
    <property type="match status" value="1"/>
</dbReference>
<comment type="pathway">
    <text evidence="10">Polyol metabolism; 1,2-propanediol degradation.</text>
</comment>
<dbReference type="UniPathway" id="UPA00621"/>
<name>A0A3D2X3Y4_9FIRM</name>
<keyword evidence="7" id="KW-0862">Zinc</keyword>
<dbReference type="AlphaFoldDB" id="A0A3D2X3Y4"/>
<evidence type="ECO:0000256" key="10">
    <source>
        <dbReference type="PIRNR" id="PIRNR010130"/>
    </source>
</evidence>
<comment type="similarity">
    <text evidence="2 10">Belongs to the PduL family.</text>
</comment>
<evidence type="ECO:0000313" key="11">
    <source>
        <dbReference type="EMBL" id="HCL01696.1"/>
    </source>
</evidence>
<dbReference type="InterPro" id="IPR008300">
    <property type="entry name" value="PTAC"/>
</dbReference>
<dbReference type="PANTHER" id="PTHR39453">
    <property type="entry name" value="PHOSPHATE PROPANOYLTRANSFERASE"/>
    <property type="match status" value="1"/>
</dbReference>